<reference evidence="1" key="1">
    <citation type="submission" date="2021-06" db="EMBL/GenBank/DDBJ databases">
        <authorList>
            <person name="Kallberg Y."/>
            <person name="Tangrot J."/>
            <person name="Rosling A."/>
        </authorList>
    </citation>
    <scope>NUCLEOTIDE SEQUENCE</scope>
    <source>
        <strain evidence="1">MA461A</strain>
    </source>
</reference>
<comment type="caution">
    <text evidence="1">The sequence shown here is derived from an EMBL/GenBank/DDBJ whole genome shotgun (WGS) entry which is preliminary data.</text>
</comment>
<protein>
    <submittedName>
        <fullName evidence="1">2222_t:CDS:1</fullName>
    </submittedName>
</protein>
<evidence type="ECO:0000313" key="1">
    <source>
        <dbReference type="EMBL" id="CAG8845251.1"/>
    </source>
</evidence>
<sequence length="52" mass="6205">EIMKENYEVILKIIQEIERNSSQEESIQAFEYLQQVIRPTPASPLRYKKEGH</sequence>
<dbReference type="EMBL" id="CAJVQC010145904">
    <property type="protein sequence ID" value="CAG8845251.1"/>
    <property type="molecule type" value="Genomic_DNA"/>
</dbReference>
<keyword evidence="2" id="KW-1185">Reference proteome</keyword>
<evidence type="ECO:0000313" key="2">
    <source>
        <dbReference type="Proteomes" id="UP000789920"/>
    </source>
</evidence>
<organism evidence="1 2">
    <name type="scientific">Racocetra persica</name>
    <dbReference type="NCBI Taxonomy" id="160502"/>
    <lineage>
        <taxon>Eukaryota</taxon>
        <taxon>Fungi</taxon>
        <taxon>Fungi incertae sedis</taxon>
        <taxon>Mucoromycota</taxon>
        <taxon>Glomeromycotina</taxon>
        <taxon>Glomeromycetes</taxon>
        <taxon>Diversisporales</taxon>
        <taxon>Gigasporaceae</taxon>
        <taxon>Racocetra</taxon>
    </lineage>
</organism>
<gene>
    <name evidence="1" type="ORF">RPERSI_LOCUS33582</name>
</gene>
<feature type="non-terminal residue" evidence="1">
    <location>
        <position position="1"/>
    </location>
</feature>
<proteinExistence type="predicted"/>
<dbReference type="Proteomes" id="UP000789920">
    <property type="component" value="Unassembled WGS sequence"/>
</dbReference>
<name>A0ACA9SP44_9GLOM</name>
<accession>A0ACA9SP44</accession>